<keyword evidence="5 7" id="KW-1133">Transmembrane helix</keyword>
<dbReference type="Gene3D" id="1.20.1560.10">
    <property type="entry name" value="ABC transporter type 1, transmembrane domain"/>
    <property type="match status" value="1"/>
</dbReference>
<dbReference type="GO" id="GO:0005524">
    <property type="term" value="F:ATP binding"/>
    <property type="evidence" value="ECO:0007669"/>
    <property type="project" value="UniProtKB-KW"/>
</dbReference>
<keyword evidence="2 7" id="KW-0812">Transmembrane</keyword>
<name>A0ABV6PCX5_9MICC</name>
<dbReference type="Pfam" id="PF00005">
    <property type="entry name" value="ABC_tran"/>
    <property type="match status" value="1"/>
</dbReference>
<dbReference type="PROSITE" id="PS00211">
    <property type="entry name" value="ABC_TRANSPORTER_1"/>
    <property type="match status" value="1"/>
</dbReference>
<dbReference type="SUPFAM" id="SSF90123">
    <property type="entry name" value="ABC transporter transmembrane region"/>
    <property type="match status" value="1"/>
</dbReference>
<keyword evidence="4 10" id="KW-0067">ATP-binding</keyword>
<feature type="transmembrane region" description="Helical" evidence="7">
    <location>
        <begin position="15"/>
        <end position="33"/>
    </location>
</feature>
<evidence type="ECO:0000256" key="6">
    <source>
        <dbReference type="ARBA" id="ARBA00023136"/>
    </source>
</evidence>
<evidence type="ECO:0000313" key="10">
    <source>
        <dbReference type="EMBL" id="MFC0582980.1"/>
    </source>
</evidence>
<evidence type="ECO:0000256" key="1">
    <source>
        <dbReference type="ARBA" id="ARBA00004651"/>
    </source>
</evidence>
<feature type="domain" description="ABC transmembrane type-1" evidence="9">
    <location>
        <begin position="19"/>
        <end position="300"/>
    </location>
</feature>
<comment type="subcellular location">
    <subcellularLocation>
        <location evidence="1">Cell membrane</location>
        <topology evidence="1">Multi-pass membrane protein</topology>
    </subcellularLocation>
</comment>
<keyword evidence="6 7" id="KW-0472">Membrane</keyword>
<evidence type="ECO:0000259" key="9">
    <source>
        <dbReference type="PROSITE" id="PS50929"/>
    </source>
</evidence>
<proteinExistence type="predicted"/>
<evidence type="ECO:0000256" key="2">
    <source>
        <dbReference type="ARBA" id="ARBA00022692"/>
    </source>
</evidence>
<feature type="transmembrane region" description="Helical" evidence="7">
    <location>
        <begin position="241"/>
        <end position="263"/>
    </location>
</feature>
<dbReference type="PROSITE" id="PS50893">
    <property type="entry name" value="ABC_TRANSPORTER_2"/>
    <property type="match status" value="1"/>
</dbReference>
<dbReference type="PANTHER" id="PTHR24221:SF646">
    <property type="entry name" value="HAEMOLYSIN SECRETION ATP-BINDING PROTEIN"/>
    <property type="match status" value="1"/>
</dbReference>
<gene>
    <name evidence="10" type="ORF">ACFFFR_11435</name>
</gene>
<evidence type="ECO:0000256" key="3">
    <source>
        <dbReference type="ARBA" id="ARBA00022741"/>
    </source>
</evidence>
<protein>
    <submittedName>
        <fullName evidence="10">ATP-binding cassette domain-containing protein</fullName>
    </submittedName>
</protein>
<dbReference type="InterPro" id="IPR017871">
    <property type="entry name" value="ABC_transporter-like_CS"/>
</dbReference>
<dbReference type="Gene3D" id="3.40.50.300">
    <property type="entry name" value="P-loop containing nucleotide triphosphate hydrolases"/>
    <property type="match status" value="1"/>
</dbReference>
<dbReference type="EMBL" id="JBHLUB010000032">
    <property type="protein sequence ID" value="MFC0582980.1"/>
    <property type="molecule type" value="Genomic_DNA"/>
</dbReference>
<feature type="transmembrane region" description="Helical" evidence="7">
    <location>
        <begin position="53"/>
        <end position="75"/>
    </location>
</feature>
<feature type="domain" description="ABC transporter" evidence="8">
    <location>
        <begin position="338"/>
        <end position="567"/>
    </location>
</feature>
<feature type="transmembrane region" description="Helical" evidence="7">
    <location>
        <begin position="134"/>
        <end position="155"/>
    </location>
</feature>
<dbReference type="Proteomes" id="UP001589862">
    <property type="component" value="Unassembled WGS sequence"/>
</dbReference>
<keyword evidence="3" id="KW-0547">Nucleotide-binding</keyword>
<feature type="transmembrane region" description="Helical" evidence="7">
    <location>
        <begin position="161"/>
        <end position="177"/>
    </location>
</feature>
<evidence type="ECO:0000313" key="11">
    <source>
        <dbReference type="Proteomes" id="UP001589862"/>
    </source>
</evidence>
<evidence type="ECO:0000256" key="5">
    <source>
        <dbReference type="ARBA" id="ARBA00022989"/>
    </source>
</evidence>
<dbReference type="Pfam" id="PF00664">
    <property type="entry name" value="ABC_membrane"/>
    <property type="match status" value="1"/>
</dbReference>
<dbReference type="InterPro" id="IPR003593">
    <property type="entry name" value="AAA+_ATPase"/>
</dbReference>
<dbReference type="InterPro" id="IPR027417">
    <property type="entry name" value="P-loop_NTPase"/>
</dbReference>
<dbReference type="PROSITE" id="PS50929">
    <property type="entry name" value="ABC_TM1F"/>
    <property type="match status" value="1"/>
</dbReference>
<dbReference type="CDD" id="cd03228">
    <property type="entry name" value="ABCC_MRP_Like"/>
    <property type="match status" value="1"/>
</dbReference>
<sequence length="574" mass="61051">MLHVRLLRLWGRRRWALGALIIVGLLIAGSWIWQALLLSEIFAELAVGRAWDAVQLVPLIMVLAAVLLLRPLLVVGRQLLSQWAMTLIKSELRSAALVAYIRRSATDPAGGNSGRDHAQLVDGVENLDGYLSGYLPQLGVTVAVVSVVGTTMIVFDPVTGAVALCLALLLPFLPRLWDKVLAARGQDHWGAYAQLQAEFVDSMQGMTTLVSFGADQRRERQLADASENLLRRTLRQLRISLIESGLNGFALAAVPAVVLVVVASRRADLDAFTAFALVLLSIELVRPFKDLAAQWHAGYLGTFSGPGIVELIEQDSVDRKVAADSEEPDAAPHQVGEVALEQVTAYHPRTEHAALADITLQLRPGLTAVVGESGSGKSTLAAVLTGLINPAQGQVRVNDEAIDAAERLKAVALVAQDPVLAAGTIADNIGAGQRTKNPDLIHASAQLMGIGTEESTLELQSPVGEGGALLSGGQRQRVALARGLAQDRPIVVIDEATSALDTASEALIMQRIRQACQDKILLAITHRLAVANNADWVVVMADGNIVEQGQPEQLLADPNSAFAALAAQNQGALS</sequence>
<evidence type="ECO:0000259" key="8">
    <source>
        <dbReference type="PROSITE" id="PS50893"/>
    </source>
</evidence>
<dbReference type="SUPFAM" id="SSF52540">
    <property type="entry name" value="P-loop containing nucleoside triphosphate hydrolases"/>
    <property type="match status" value="1"/>
</dbReference>
<comment type="caution">
    <text evidence="10">The sequence shown here is derived from an EMBL/GenBank/DDBJ whole genome shotgun (WGS) entry which is preliminary data.</text>
</comment>
<evidence type="ECO:0000256" key="4">
    <source>
        <dbReference type="ARBA" id="ARBA00022840"/>
    </source>
</evidence>
<dbReference type="InterPro" id="IPR011527">
    <property type="entry name" value="ABC1_TM_dom"/>
</dbReference>
<reference evidence="10 11" key="1">
    <citation type="submission" date="2024-09" db="EMBL/GenBank/DDBJ databases">
        <authorList>
            <person name="Sun Q."/>
            <person name="Mori K."/>
        </authorList>
    </citation>
    <scope>NUCLEOTIDE SEQUENCE [LARGE SCALE GENOMIC DNA]</scope>
    <source>
        <strain evidence="10 11">NCAIM B.02604</strain>
    </source>
</reference>
<dbReference type="InterPro" id="IPR003439">
    <property type="entry name" value="ABC_transporter-like_ATP-bd"/>
</dbReference>
<dbReference type="SMART" id="SM00382">
    <property type="entry name" value="AAA"/>
    <property type="match status" value="1"/>
</dbReference>
<dbReference type="InterPro" id="IPR039421">
    <property type="entry name" value="Type_1_exporter"/>
</dbReference>
<accession>A0ABV6PCX5</accession>
<keyword evidence="11" id="KW-1185">Reference proteome</keyword>
<evidence type="ECO:0000256" key="7">
    <source>
        <dbReference type="SAM" id="Phobius"/>
    </source>
</evidence>
<dbReference type="InterPro" id="IPR036640">
    <property type="entry name" value="ABC1_TM_sf"/>
</dbReference>
<organism evidence="10 11">
    <name type="scientific">Micrococcoides hystricis</name>
    <dbReference type="NCBI Taxonomy" id="1572761"/>
    <lineage>
        <taxon>Bacteria</taxon>
        <taxon>Bacillati</taxon>
        <taxon>Actinomycetota</taxon>
        <taxon>Actinomycetes</taxon>
        <taxon>Micrococcales</taxon>
        <taxon>Micrococcaceae</taxon>
        <taxon>Micrococcoides</taxon>
    </lineage>
</organism>
<dbReference type="PANTHER" id="PTHR24221">
    <property type="entry name" value="ATP-BINDING CASSETTE SUB-FAMILY B"/>
    <property type="match status" value="1"/>
</dbReference>
<dbReference type="RefSeq" id="WP_377460575.1">
    <property type="nucleotide sequence ID" value="NZ_JBHLUB010000032.1"/>
</dbReference>